<evidence type="ECO:0000313" key="4">
    <source>
        <dbReference type="Proteomes" id="UP000051861"/>
    </source>
</evidence>
<dbReference type="InterPro" id="IPR052363">
    <property type="entry name" value="LPS_export_LptC"/>
</dbReference>
<keyword evidence="1" id="KW-0812">Transmembrane</keyword>
<evidence type="ECO:0000313" key="3">
    <source>
        <dbReference type="EMBL" id="KPJ64863.1"/>
    </source>
</evidence>
<dbReference type="AlphaFoldDB" id="A0A0S7XRG1"/>
<comment type="caution">
    <text evidence="3">The sequence shown here is derived from an EMBL/GenBank/DDBJ whole genome shotgun (WGS) entry which is preliminary data.</text>
</comment>
<proteinExistence type="predicted"/>
<sequence length="341" mass="38439">MKIWSRVILLVFTIFIAGIFYWALFTPKEDISDRIHKTIKEQEKRADLSFKDVTFEEVVAGVKFWQLVAKSAIVNKSTGIATLKDANGTFFKQGKAVLRFRSPAALWDMNKKEILLDKPLGYDIKLESKISTIIKTLKDSSFSIFNLPKVYKKGLGYWFRANNLSWRLADQKLLCTGGIILNKGEVTGYAERLEGDVALERVVLEGHPRVVISPNKISPISLEADVFEVISPEDVIYARGNPKIFWEEAKVLADILKYVQDHKILELTGNVKITYKDIRAWGNSAQYLTDENKIILAGEARALQGENKLSGEKVSVSLKDKKISVLGKGKAIITEEELKSE</sequence>
<dbReference type="PANTHER" id="PTHR37481">
    <property type="entry name" value="LIPOPOLYSACCHARIDE EXPORT SYSTEM PROTEIN LPTC"/>
    <property type="match status" value="1"/>
</dbReference>
<dbReference type="EMBL" id="LIZX01000159">
    <property type="protein sequence ID" value="KPJ64863.1"/>
    <property type="molecule type" value="Genomic_DNA"/>
</dbReference>
<organism evidence="3 4">
    <name type="scientific">candidate division WOR-1 bacterium DG_54_3</name>
    <dbReference type="NCBI Taxonomy" id="1703775"/>
    <lineage>
        <taxon>Bacteria</taxon>
        <taxon>Bacillati</taxon>
        <taxon>Saganbacteria</taxon>
    </lineage>
</organism>
<feature type="transmembrane region" description="Helical" evidence="1">
    <location>
        <begin position="7"/>
        <end position="25"/>
    </location>
</feature>
<feature type="domain" description="Organic solvent tolerance-like N-terminal" evidence="2">
    <location>
        <begin position="223"/>
        <end position="321"/>
    </location>
</feature>
<dbReference type="Gene3D" id="2.60.450.10">
    <property type="entry name" value="Lipopolysaccharide (LPS) transport protein A like domain"/>
    <property type="match status" value="1"/>
</dbReference>
<dbReference type="GO" id="GO:0017089">
    <property type="term" value="F:glycolipid transfer activity"/>
    <property type="evidence" value="ECO:0007669"/>
    <property type="project" value="TreeGrafter"/>
</dbReference>
<dbReference type="GO" id="GO:0005886">
    <property type="term" value="C:plasma membrane"/>
    <property type="evidence" value="ECO:0007669"/>
    <property type="project" value="TreeGrafter"/>
</dbReference>
<reference evidence="3 4" key="1">
    <citation type="journal article" date="2015" name="Microbiome">
        <title>Genomic resolution of linkages in carbon, nitrogen, and sulfur cycling among widespread estuary sediment bacteria.</title>
        <authorList>
            <person name="Baker B.J."/>
            <person name="Lazar C.S."/>
            <person name="Teske A.P."/>
            <person name="Dick G.J."/>
        </authorList>
    </citation>
    <scope>NUCLEOTIDE SEQUENCE [LARGE SCALE GENOMIC DNA]</scope>
    <source>
        <strain evidence="3">DG_54_3</strain>
    </source>
</reference>
<keyword evidence="1" id="KW-0472">Membrane</keyword>
<dbReference type="Pfam" id="PF03968">
    <property type="entry name" value="LptD_N"/>
    <property type="match status" value="1"/>
</dbReference>
<keyword evidence="1" id="KW-1133">Transmembrane helix</keyword>
<name>A0A0S7XRG1_UNCSA</name>
<gene>
    <name evidence="3" type="ORF">AMJ44_11985</name>
</gene>
<dbReference type="Proteomes" id="UP000051861">
    <property type="component" value="Unassembled WGS sequence"/>
</dbReference>
<dbReference type="PANTHER" id="PTHR37481:SF1">
    <property type="entry name" value="LIPOPOLYSACCHARIDE EXPORT SYSTEM PROTEIN LPTC"/>
    <property type="match status" value="1"/>
</dbReference>
<accession>A0A0S7XRG1</accession>
<dbReference type="GO" id="GO:0030288">
    <property type="term" value="C:outer membrane-bounded periplasmic space"/>
    <property type="evidence" value="ECO:0007669"/>
    <property type="project" value="TreeGrafter"/>
</dbReference>
<dbReference type="InterPro" id="IPR005653">
    <property type="entry name" value="OstA-like_N"/>
</dbReference>
<dbReference type="GO" id="GO:0015920">
    <property type="term" value="P:lipopolysaccharide transport"/>
    <property type="evidence" value="ECO:0007669"/>
    <property type="project" value="TreeGrafter"/>
</dbReference>
<evidence type="ECO:0000256" key="1">
    <source>
        <dbReference type="SAM" id="Phobius"/>
    </source>
</evidence>
<evidence type="ECO:0000259" key="2">
    <source>
        <dbReference type="Pfam" id="PF03968"/>
    </source>
</evidence>
<protein>
    <recommendedName>
        <fullName evidence="2">Organic solvent tolerance-like N-terminal domain-containing protein</fullName>
    </recommendedName>
</protein>